<evidence type="ECO:0000313" key="2">
    <source>
        <dbReference type="EMBL" id="PNX59066.1"/>
    </source>
</evidence>
<protein>
    <recommendedName>
        <fullName evidence="1">Reverse transcriptase Ty1/copia-type domain-containing protein</fullName>
    </recommendedName>
</protein>
<evidence type="ECO:0000313" key="3">
    <source>
        <dbReference type="Proteomes" id="UP000236291"/>
    </source>
</evidence>
<organism evidence="2 3">
    <name type="scientific">Trifolium pratense</name>
    <name type="common">Red clover</name>
    <dbReference type="NCBI Taxonomy" id="57577"/>
    <lineage>
        <taxon>Eukaryota</taxon>
        <taxon>Viridiplantae</taxon>
        <taxon>Streptophyta</taxon>
        <taxon>Embryophyta</taxon>
        <taxon>Tracheophyta</taxon>
        <taxon>Spermatophyta</taxon>
        <taxon>Magnoliopsida</taxon>
        <taxon>eudicotyledons</taxon>
        <taxon>Gunneridae</taxon>
        <taxon>Pentapetalae</taxon>
        <taxon>rosids</taxon>
        <taxon>fabids</taxon>
        <taxon>Fabales</taxon>
        <taxon>Fabaceae</taxon>
        <taxon>Papilionoideae</taxon>
        <taxon>50 kb inversion clade</taxon>
        <taxon>NPAAA clade</taxon>
        <taxon>Hologalegina</taxon>
        <taxon>IRL clade</taxon>
        <taxon>Trifolieae</taxon>
        <taxon>Trifolium</taxon>
    </lineage>
</organism>
<proteinExistence type="predicted"/>
<reference evidence="2 3" key="2">
    <citation type="journal article" date="2017" name="Front. Plant Sci.">
        <title>Gene Classification and Mining of Molecular Markers Useful in Red Clover (Trifolium pratense) Breeding.</title>
        <authorList>
            <person name="Istvanek J."/>
            <person name="Dluhosova J."/>
            <person name="Dluhos P."/>
            <person name="Patkova L."/>
            <person name="Nedelnik J."/>
            <person name="Repkova J."/>
        </authorList>
    </citation>
    <scope>NUCLEOTIDE SEQUENCE [LARGE SCALE GENOMIC DNA]</scope>
    <source>
        <strain evidence="3">cv. Tatra</strain>
        <tissue evidence="2">Young leaves</tissue>
    </source>
</reference>
<dbReference type="InterPro" id="IPR013103">
    <property type="entry name" value="RVT_2"/>
</dbReference>
<dbReference type="Proteomes" id="UP000236291">
    <property type="component" value="Unassembled WGS sequence"/>
</dbReference>
<sequence length="96" mass="10724">MIITGDDSVGIEEFKQFLCQHFEMKDLGPLSYFLGLEVLSSSDGLFLSQAKYASDLVSRAGLIDCKIEHTPLEPNVRFIPQDGTLLNDATLYRQLV</sequence>
<feature type="domain" description="Reverse transcriptase Ty1/copia-type" evidence="1">
    <location>
        <begin position="1"/>
        <end position="73"/>
    </location>
</feature>
<dbReference type="EMBL" id="ASHM01130344">
    <property type="protein sequence ID" value="PNX59066.1"/>
    <property type="molecule type" value="Genomic_DNA"/>
</dbReference>
<comment type="caution">
    <text evidence="2">The sequence shown here is derived from an EMBL/GenBank/DDBJ whole genome shotgun (WGS) entry which is preliminary data.</text>
</comment>
<dbReference type="Pfam" id="PF07727">
    <property type="entry name" value="RVT_2"/>
    <property type="match status" value="1"/>
</dbReference>
<accession>A0A2K3JYI9</accession>
<name>A0A2K3JYI9_TRIPR</name>
<evidence type="ECO:0000259" key="1">
    <source>
        <dbReference type="Pfam" id="PF07727"/>
    </source>
</evidence>
<feature type="non-terminal residue" evidence="2">
    <location>
        <position position="96"/>
    </location>
</feature>
<dbReference type="AlphaFoldDB" id="A0A2K3JYI9"/>
<gene>
    <name evidence="2" type="ORF">L195_g059503</name>
</gene>
<reference evidence="2 3" key="1">
    <citation type="journal article" date="2014" name="Am. J. Bot.">
        <title>Genome assembly and annotation for red clover (Trifolium pratense; Fabaceae).</title>
        <authorList>
            <person name="Istvanek J."/>
            <person name="Jaros M."/>
            <person name="Krenek A."/>
            <person name="Repkova J."/>
        </authorList>
    </citation>
    <scope>NUCLEOTIDE SEQUENCE [LARGE SCALE GENOMIC DNA]</scope>
    <source>
        <strain evidence="3">cv. Tatra</strain>
        <tissue evidence="2">Young leaves</tissue>
    </source>
</reference>